<sequence length="202" mass="22462">EFVGLGVEGSGFDVGQYATGVSDESHSTVRTVTVKTVHRQHAWKRSRHDQGTQLPPTFSGVSRRHEISRETSDLFGEELRAGAGNIALCGCGGGLGVRAFTSQEPRSEVRDAEGLSGARSQWCRCVKPETERVRDFKEPQRRREQKRGETETDTHEEEERLILGEKARGEGLQQKEEERLLLGTLVQFTQTLADTVPVQFGP</sequence>
<organism evidence="2 3">
    <name type="scientific">Batillaria attramentaria</name>
    <dbReference type="NCBI Taxonomy" id="370345"/>
    <lineage>
        <taxon>Eukaryota</taxon>
        <taxon>Metazoa</taxon>
        <taxon>Spiralia</taxon>
        <taxon>Lophotrochozoa</taxon>
        <taxon>Mollusca</taxon>
        <taxon>Gastropoda</taxon>
        <taxon>Caenogastropoda</taxon>
        <taxon>Sorbeoconcha</taxon>
        <taxon>Cerithioidea</taxon>
        <taxon>Batillariidae</taxon>
        <taxon>Batillaria</taxon>
    </lineage>
</organism>
<dbReference type="Proteomes" id="UP001519460">
    <property type="component" value="Unassembled WGS sequence"/>
</dbReference>
<dbReference type="EMBL" id="JACVVK020000297">
    <property type="protein sequence ID" value="KAK7479699.1"/>
    <property type="molecule type" value="Genomic_DNA"/>
</dbReference>
<evidence type="ECO:0000313" key="3">
    <source>
        <dbReference type="Proteomes" id="UP001519460"/>
    </source>
</evidence>
<evidence type="ECO:0000256" key="1">
    <source>
        <dbReference type="SAM" id="MobiDB-lite"/>
    </source>
</evidence>
<feature type="region of interest" description="Disordered" evidence="1">
    <location>
        <begin position="133"/>
        <end position="171"/>
    </location>
</feature>
<name>A0ABD0JY91_9CAEN</name>
<protein>
    <submittedName>
        <fullName evidence="2">Uncharacterized protein</fullName>
    </submittedName>
</protein>
<feature type="non-terminal residue" evidence="2">
    <location>
        <position position="1"/>
    </location>
</feature>
<keyword evidence="3" id="KW-1185">Reference proteome</keyword>
<comment type="caution">
    <text evidence="2">The sequence shown here is derived from an EMBL/GenBank/DDBJ whole genome shotgun (WGS) entry which is preliminary data.</text>
</comment>
<dbReference type="AlphaFoldDB" id="A0ABD0JY91"/>
<reference evidence="2 3" key="1">
    <citation type="journal article" date="2023" name="Sci. Data">
        <title>Genome assembly of the Korean intertidal mud-creeper Batillaria attramentaria.</title>
        <authorList>
            <person name="Patra A.K."/>
            <person name="Ho P.T."/>
            <person name="Jun S."/>
            <person name="Lee S.J."/>
            <person name="Kim Y."/>
            <person name="Won Y.J."/>
        </authorList>
    </citation>
    <scope>NUCLEOTIDE SEQUENCE [LARGE SCALE GENOMIC DNA]</scope>
    <source>
        <strain evidence="2">Wonlab-2016</strain>
    </source>
</reference>
<feature type="region of interest" description="Disordered" evidence="1">
    <location>
        <begin position="44"/>
        <end position="65"/>
    </location>
</feature>
<evidence type="ECO:0000313" key="2">
    <source>
        <dbReference type="EMBL" id="KAK7479699.1"/>
    </source>
</evidence>
<gene>
    <name evidence="2" type="ORF">BaRGS_00029075</name>
</gene>
<accession>A0ABD0JY91</accession>
<feature type="compositionally biased region" description="Polar residues" evidence="1">
    <location>
        <begin position="51"/>
        <end position="60"/>
    </location>
</feature>
<feature type="non-terminal residue" evidence="2">
    <location>
        <position position="202"/>
    </location>
</feature>
<proteinExistence type="predicted"/>